<feature type="transmembrane region" description="Helical" evidence="3">
    <location>
        <begin position="121"/>
        <end position="148"/>
    </location>
</feature>
<comment type="similarity">
    <text evidence="1">Belongs to the cation transport ATPase (P-type) (TC 3.A.3) family. Type IB subfamily.</text>
</comment>
<dbReference type="InterPro" id="IPR008250">
    <property type="entry name" value="ATPase_P-typ_transduc_dom_A_sf"/>
</dbReference>
<dbReference type="InterPro" id="IPR051014">
    <property type="entry name" value="Cation_Transport_ATPase_IB"/>
</dbReference>
<dbReference type="Gene3D" id="2.70.150.10">
    <property type="entry name" value="Calcium-transporting ATPase, cytoplasmic transduction domain A"/>
    <property type="match status" value="1"/>
</dbReference>
<keyword evidence="3" id="KW-0812">Transmembrane</keyword>
<feature type="transmembrane region" description="Helical" evidence="3">
    <location>
        <begin position="75"/>
        <end position="100"/>
    </location>
</feature>
<dbReference type="Proteomes" id="UP000030428">
    <property type="component" value="Unassembled WGS sequence"/>
</dbReference>
<organism evidence="5 6">
    <name type="scientific">Candidatus Thiomargarita nelsonii</name>
    <dbReference type="NCBI Taxonomy" id="1003181"/>
    <lineage>
        <taxon>Bacteria</taxon>
        <taxon>Pseudomonadati</taxon>
        <taxon>Pseudomonadota</taxon>
        <taxon>Gammaproteobacteria</taxon>
        <taxon>Thiotrichales</taxon>
        <taxon>Thiotrichaceae</taxon>
        <taxon>Thiomargarita</taxon>
    </lineage>
</organism>
<dbReference type="PANTHER" id="PTHR48085:SF5">
    <property type="entry name" value="CADMIUM_ZINC-TRANSPORTING ATPASE HMA4-RELATED"/>
    <property type="match status" value="1"/>
</dbReference>
<dbReference type="Pfam" id="PF00122">
    <property type="entry name" value="E1-E2_ATPase"/>
    <property type="match status" value="1"/>
</dbReference>
<sequence length="365" mass="39652">MLLTTMIVSGVLYSGFRLYKTNKQVSKQTRQVKAQSKSTNTSLIKQPSQKVASTNRVNEAAIEARNQLNISLVSLGLIISGYMISPPLLLISIFPLLYVTMPRLKTAYTALFIEKRLCIDVVDVIWVVGGLANGYYFWVAVGSGIYYFSEKILAETEDSSRQNLINIFGEQPRSVWVLINGVEIETQFEQLQVGDTIVVHASEIIPADGIIKQGIASIDQHRLTGEAQPAEKTVGDSVFASTLVLSGKLHIQVEKTGKETVAAQIGKILSEMSNFTLSIQTRGEKLTDKSALPTLVLSGVALPLVGTNGALALLGNYLGSNLRLFAPMTSRRNRRISANTSGCPSDFSSRQRTATTFTGASTSTL</sequence>
<keyword evidence="6" id="KW-1185">Reference proteome</keyword>
<gene>
    <name evidence="5" type="ORF">PN36_11340</name>
</gene>
<evidence type="ECO:0000256" key="1">
    <source>
        <dbReference type="ARBA" id="ARBA00006024"/>
    </source>
</evidence>
<evidence type="ECO:0000259" key="4">
    <source>
        <dbReference type="Pfam" id="PF00122"/>
    </source>
</evidence>
<dbReference type="InterPro" id="IPR059000">
    <property type="entry name" value="ATPase_P-type_domA"/>
</dbReference>
<dbReference type="SUPFAM" id="SSF81653">
    <property type="entry name" value="Calcium ATPase, transduction domain A"/>
    <property type="match status" value="1"/>
</dbReference>
<dbReference type="GO" id="GO:0016020">
    <property type="term" value="C:membrane"/>
    <property type="evidence" value="ECO:0007669"/>
    <property type="project" value="TreeGrafter"/>
</dbReference>
<accession>A0A0A6PBZ1</accession>
<dbReference type="EMBL" id="JSZA02000034">
    <property type="protein sequence ID" value="KHD07774.1"/>
    <property type="molecule type" value="Genomic_DNA"/>
</dbReference>
<feature type="compositionally biased region" description="Polar residues" evidence="2">
    <location>
        <begin position="336"/>
        <end position="352"/>
    </location>
</feature>
<evidence type="ECO:0000256" key="2">
    <source>
        <dbReference type="SAM" id="MobiDB-lite"/>
    </source>
</evidence>
<dbReference type="AlphaFoldDB" id="A0A0A6PBZ1"/>
<evidence type="ECO:0000313" key="6">
    <source>
        <dbReference type="Proteomes" id="UP000030428"/>
    </source>
</evidence>
<keyword evidence="3" id="KW-0472">Membrane</keyword>
<evidence type="ECO:0000313" key="5">
    <source>
        <dbReference type="EMBL" id="KHD07774.1"/>
    </source>
</evidence>
<reference evidence="5 6" key="1">
    <citation type="journal article" date="2016" name="Front. Microbiol.">
        <title>Single-Cell (Meta-)Genomics of a Dimorphic Candidatus Thiomargarita nelsonii Reveals Genomic Plasticity.</title>
        <authorList>
            <person name="Flood B.E."/>
            <person name="Fliss P."/>
            <person name="Jones D.S."/>
            <person name="Dick G.J."/>
            <person name="Jain S."/>
            <person name="Kaster A.K."/>
            <person name="Winkel M."/>
            <person name="Mussmann M."/>
            <person name="Bailey J."/>
        </authorList>
    </citation>
    <scope>NUCLEOTIDE SEQUENCE [LARGE SCALE GENOMIC DNA]</scope>
    <source>
        <strain evidence="5">Hydrate Ridge</strain>
    </source>
</reference>
<feature type="region of interest" description="Disordered" evidence="2">
    <location>
        <begin position="335"/>
        <end position="365"/>
    </location>
</feature>
<protein>
    <recommendedName>
        <fullName evidence="4">P-type ATPase A domain-containing protein</fullName>
    </recommendedName>
</protein>
<proteinExistence type="inferred from homology"/>
<dbReference type="PANTHER" id="PTHR48085">
    <property type="entry name" value="CADMIUM/ZINC-TRANSPORTING ATPASE HMA2-RELATED"/>
    <property type="match status" value="1"/>
</dbReference>
<name>A0A0A6PBZ1_9GAMM</name>
<dbReference type="GO" id="GO:0022857">
    <property type="term" value="F:transmembrane transporter activity"/>
    <property type="evidence" value="ECO:0007669"/>
    <property type="project" value="TreeGrafter"/>
</dbReference>
<evidence type="ECO:0000256" key="3">
    <source>
        <dbReference type="SAM" id="Phobius"/>
    </source>
</evidence>
<feature type="domain" description="P-type ATPase A" evidence="4">
    <location>
        <begin position="171"/>
        <end position="267"/>
    </location>
</feature>
<feature type="compositionally biased region" description="Low complexity" evidence="2">
    <location>
        <begin position="353"/>
        <end position="365"/>
    </location>
</feature>
<comment type="caution">
    <text evidence="5">The sequence shown here is derived from an EMBL/GenBank/DDBJ whole genome shotgun (WGS) entry which is preliminary data.</text>
</comment>
<keyword evidence="3" id="KW-1133">Transmembrane helix</keyword>